<feature type="signal peptide" evidence="1">
    <location>
        <begin position="1"/>
        <end position="20"/>
    </location>
</feature>
<dbReference type="AlphaFoldDB" id="A0A4Y2CLM7"/>
<feature type="chain" id="PRO_5021311436" description="DUF19 domain-containing protein" evidence="1">
    <location>
        <begin position="21"/>
        <end position="247"/>
    </location>
</feature>
<gene>
    <name evidence="2" type="ORF">AVEN_75592_1</name>
</gene>
<dbReference type="OrthoDB" id="6431619at2759"/>
<evidence type="ECO:0000256" key="1">
    <source>
        <dbReference type="SAM" id="SignalP"/>
    </source>
</evidence>
<keyword evidence="3" id="KW-1185">Reference proteome</keyword>
<keyword evidence="1" id="KW-0732">Signal</keyword>
<evidence type="ECO:0000313" key="3">
    <source>
        <dbReference type="Proteomes" id="UP000499080"/>
    </source>
</evidence>
<evidence type="ECO:0000313" key="2">
    <source>
        <dbReference type="EMBL" id="GBM04638.1"/>
    </source>
</evidence>
<evidence type="ECO:0008006" key="4">
    <source>
        <dbReference type="Google" id="ProtNLM"/>
    </source>
</evidence>
<sequence>MGPTWCLIAVLFVTVQGCLGTDGKPYFQTLCDGAEKCADYELGEKLRRVHFLPTTEEELNSFCPSLIRVIWCVVKECAGKWNFYETMSNQRTPEYALPAYKRSQLNLGGVMLEICTDGTELRQDYLSSITCFKTMFFDGKTNAQCQRNAYPTIQSLNLTVEGASETQRLRDTMCMSTFHALACLVAETKKTCGTVASNMVKDIFKKVELITWVDCNKTNMHILKSRFLNLHLLDKEREIIFSSFFDS</sequence>
<comment type="caution">
    <text evidence="2">The sequence shown here is derived from an EMBL/GenBank/DDBJ whole genome shotgun (WGS) entry which is preliminary data.</text>
</comment>
<accession>A0A4Y2CLM7</accession>
<protein>
    <recommendedName>
        <fullName evidence="4">DUF19 domain-containing protein</fullName>
    </recommendedName>
</protein>
<name>A0A4Y2CLM7_ARAVE</name>
<organism evidence="2 3">
    <name type="scientific">Araneus ventricosus</name>
    <name type="common">Orbweaver spider</name>
    <name type="synonym">Epeira ventricosa</name>
    <dbReference type="NCBI Taxonomy" id="182803"/>
    <lineage>
        <taxon>Eukaryota</taxon>
        <taxon>Metazoa</taxon>
        <taxon>Ecdysozoa</taxon>
        <taxon>Arthropoda</taxon>
        <taxon>Chelicerata</taxon>
        <taxon>Arachnida</taxon>
        <taxon>Araneae</taxon>
        <taxon>Araneomorphae</taxon>
        <taxon>Entelegynae</taxon>
        <taxon>Araneoidea</taxon>
        <taxon>Araneidae</taxon>
        <taxon>Araneus</taxon>
    </lineage>
</organism>
<proteinExistence type="predicted"/>
<dbReference type="EMBL" id="BGPR01000205">
    <property type="protein sequence ID" value="GBM04638.1"/>
    <property type="molecule type" value="Genomic_DNA"/>
</dbReference>
<dbReference type="Proteomes" id="UP000499080">
    <property type="component" value="Unassembled WGS sequence"/>
</dbReference>
<reference evidence="2 3" key="1">
    <citation type="journal article" date="2019" name="Sci. Rep.">
        <title>Orb-weaving spider Araneus ventricosus genome elucidates the spidroin gene catalogue.</title>
        <authorList>
            <person name="Kono N."/>
            <person name="Nakamura H."/>
            <person name="Ohtoshi R."/>
            <person name="Moran D.A.P."/>
            <person name="Shinohara A."/>
            <person name="Yoshida Y."/>
            <person name="Fujiwara M."/>
            <person name="Mori M."/>
            <person name="Tomita M."/>
            <person name="Arakawa K."/>
        </authorList>
    </citation>
    <scope>NUCLEOTIDE SEQUENCE [LARGE SCALE GENOMIC DNA]</scope>
</reference>